<dbReference type="EC" id="4.2.1.11" evidence="3"/>
<dbReference type="SFLD" id="SFLDS00001">
    <property type="entry name" value="Enolase"/>
    <property type="match status" value="1"/>
</dbReference>
<feature type="domain" description="Enolase C-terminal TIM barrel" evidence="10">
    <location>
        <begin position="148"/>
        <end position="435"/>
    </location>
</feature>
<dbReference type="PIRSF" id="PIRSF001400">
    <property type="entry name" value="Enolase"/>
    <property type="match status" value="1"/>
</dbReference>
<feature type="binding site" evidence="9">
    <location>
        <position position="251"/>
    </location>
    <ligand>
        <name>Mg(2+)</name>
        <dbReference type="ChEBI" id="CHEBI:18420"/>
    </ligand>
</feature>
<feature type="active site" description="Proton acceptor" evidence="7">
    <location>
        <position position="356"/>
    </location>
</feature>
<dbReference type="Pfam" id="PF03952">
    <property type="entry name" value="Enolase_N"/>
    <property type="match status" value="1"/>
</dbReference>
<feature type="binding site" evidence="8">
    <location>
        <position position="164"/>
    </location>
    <ligand>
        <name>substrate</name>
    </ligand>
</feature>
<dbReference type="EMBL" id="GDID01001503">
    <property type="protein sequence ID" value="JAP95103.1"/>
    <property type="molecule type" value="Transcribed_RNA"/>
</dbReference>
<dbReference type="PRINTS" id="PR00148">
    <property type="entry name" value="ENOLASE"/>
</dbReference>
<keyword evidence="9" id="KW-0479">Metal-binding</keyword>
<dbReference type="InterPro" id="IPR000941">
    <property type="entry name" value="Enolase"/>
</dbReference>
<feature type="domain" description="Enolase N-terminal" evidence="11">
    <location>
        <begin position="10"/>
        <end position="141"/>
    </location>
</feature>
<dbReference type="InterPro" id="IPR029017">
    <property type="entry name" value="Enolase-like_N"/>
</dbReference>
<dbReference type="CDD" id="cd03313">
    <property type="entry name" value="enolase"/>
    <property type="match status" value="1"/>
</dbReference>
<dbReference type="GO" id="GO:0000015">
    <property type="term" value="C:phosphopyruvate hydratase complex"/>
    <property type="evidence" value="ECO:0007669"/>
    <property type="project" value="InterPro"/>
</dbReference>
<dbReference type="GO" id="GO:0006096">
    <property type="term" value="P:glycolytic process"/>
    <property type="evidence" value="ECO:0007669"/>
    <property type="project" value="UniProtKB-UniPathway"/>
</dbReference>
<dbReference type="SFLD" id="SFLDF00002">
    <property type="entry name" value="enolase"/>
    <property type="match status" value="1"/>
</dbReference>
<feature type="binding site" evidence="8">
    <location>
        <position position="301"/>
    </location>
    <ligand>
        <name>substrate</name>
    </ligand>
</feature>
<dbReference type="Pfam" id="PF00113">
    <property type="entry name" value="Enolase_C"/>
    <property type="match status" value="1"/>
</dbReference>
<comment type="similarity">
    <text evidence="2">Belongs to the enolase family.</text>
</comment>
<evidence type="ECO:0000256" key="4">
    <source>
        <dbReference type="ARBA" id="ARBA00022842"/>
    </source>
</evidence>
<evidence type="ECO:0000256" key="1">
    <source>
        <dbReference type="ARBA" id="ARBA00005031"/>
    </source>
</evidence>
<dbReference type="Gene3D" id="3.20.20.120">
    <property type="entry name" value="Enolase-like C-terminal domain"/>
    <property type="match status" value="1"/>
</dbReference>
<comment type="pathway">
    <text evidence="1">Carbohydrate degradation; glycolysis; pyruvate from D-glyceraldehyde 3-phosphate: step 4/5.</text>
</comment>
<feature type="binding site" evidence="8">
    <location>
        <position position="331"/>
    </location>
    <ligand>
        <name>substrate</name>
    </ligand>
</feature>
<comment type="cofactor">
    <cofactor evidence="9">
        <name>Mg(2+)</name>
        <dbReference type="ChEBI" id="CHEBI:18420"/>
    </cofactor>
    <text evidence="9">Mg(2+) is required for catalysis and for stabilizing the dimer.</text>
</comment>
<keyword evidence="6" id="KW-0456">Lyase</keyword>
<reference evidence="12" key="1">
    <citation type="submission" date="2015-07" db="EMBL/GenBank/DDBJ databases">
        <title>Adaptation to a free-living lifestyle via gene acquisitions in the diplomonad Trepomonas sp. PC1.</title>
        <authorList>
            <person name="Xu F."/>
            <person name="Jerlstrom-Hultqvist J."/>
            <person name="Kolisko M."/>
            <person name="Simpson A.G.B."/>
            <person name="Roger A.J."/>
            <person name="Svard S.G."/>
            <person name="Andersson J.O."/>
        </authorList>
    </citation>
    <scope>NUCLEOTIDE SEQUENCE</scope>
    <source>
        <strain evidence="12">PC1</strain>
    </source>
</reference>
<dbReference type="PANTHER" id="PTHR11902:SF1">
    <property type="entry name" value="ENOLASE"/>
    <property type="match status" value="1"/>
</dbReference>
<name>A0A146KED9_9EUKA</name>
<dbReference type="Gene3D" id="3.30.390.10">
    <property type="entry name" value="Enolase-like, N-terminal domain"/>
    <property type="match status" value="1"/>
</dbReference>
<dbReference type="SFLD" id="SFLDG00178">
    <property type="entry name" value="enolase"/>
    <property type="match status" value="1"/>
</dbReference>
<evidence type="ECO:0000256" key="5">
    <source>
        <dbReference type="ARBA" id="ARBA00023152"/>
    </source>
</evidence>
<dbReference type="AlphaFoldDB" id="A0A146KED9"/>
<sequence length="440" mass="48293">MTDCKCNCPIEKIHCRMILDSRGAPTTEVEVTTSLGTFRAACPSGASTGIYEALELRDDDKTKYFGKGVEKALKNIREIITPALIGMNVCCQKTIDAKLQELDGTENRTFRKLGANAVLPVSMACCVAAAAHLKLPLWKYLSQISETTPCLPVPCMNIINGGKHAGNLLAPQEFMIAPIAATSMAEAMRWGCEVYNELKKLLKKNFGIGAVAVGDEGGFAPNVVDMEEPLKQIMQAIKNTNLEGKIGICMDVAASEFYDEKKKEYNLKFKHENGETQFITGEDLGKLYVSYAEKYPIVSIEDPFDQDDFESYGKLLAAIKAKGLKCQVVGDDLTVSQASRVQMAIDKKACNALLLKVNQVGTVSGAIEATKLAYNDKWHVMVSHRSGETEDVFIAHLVTGLGTEQIKTGAPCRSERTAKYNELMRIEECGELKYGCPEWK</sequence>
<dbReference type="SMART" id="SM01193">
    <property type="entry name" value="Enolase_N"/>
    <property type="match status" value="1"/>
</dbReference>
<evidence type="ECO:0000259" key="10">
    <source>
        <dbReference type="SMART" id="SM01192"/>
    </source>
</evidence>
<dbReference type="GO" id="GO:0004634">
    <property type="term" value="F:phosphopyruvate hydratase activity"/>
    <property type="evidence" value="ECO:0007669"/>
    <property type="project" value="UniProtKB-EC"/>
</dbReference>
<dbReference type="PROSITE" id="PS00164">
    <property type="entry name" value="ENOLASE"/>
    <property type="match status" value="1"/>
</dbReference>
<feature type="binding site" evidence="9">
    <location>
        <position position="301"/>
    </location>
    <ligand>
        <name>Mg(2+)</name>
        <dbReference type="ChEBI" id="CHEBI:18420"/>
    </ligand>
</feature>
<dbReference type="InterPro" id="IPR020809">
    <property type="entry name" value="Enolase_CS"/>
</dbReference>
<feature type="binding site" evidence="8">
    <location>
        <begin position="383"/>
        <end position="386"/>
    </location>
    <ligand>
        <name>substrate</name>
    </ligand>
</feature>
<dbReference type="UniPathway" id="UPA00109">
    <property type="reaction ID" value="UER00187"/>
</dbReference>
<feature type="binding site" evidence="8">
    <location>
        <position position="407"/>
    </location>
    <ligand>
        <name>substrate</name>
    </ligand>
</feature>
<organism evidence="12">
    <name type="scientific">Trepomonas sp. PC1</name>
    <dbReference type="NCBI Taxonomy" id="1076344"/>
    <lineage>
        <taxon>Eukaryota</taxon>
        <taxon>Metamonada</taxon>
        <taxon>Diplomonadida</taxon>
        <taxon>Hexamitidae</taxon>
        <taxon>Hexamitinae</taxon>
        <taxon>Trepomonas</taxon>
    </lineage>
</organism>
<dbReference type="InterPro" id="IPR036849">
    <property type="entry name" value="Enolase-like_C_sf"/>
</dbReference>
<evidence type="ECO:0000259" key="11">
    <source>
        <dbReference type="SMART" id="SM01193"/>
    </source>
</evidence>
<dbReference type="SUPFAM" id="SSF54826">
    <property type="entry name" value="Enolase N-terminal domain-like"/>
    <property type="match status" value="1"/>
</dbReference>
<evidence type="ECO:0000256" key="6">
    <source>
        <dbReference type="ARBA" id="ARBA00023239"/>
    </source>
</evidence>
<evidence type="ECO:0000256" key="8">
    <source>
        <dbReference type="PIRSR" id="PIRSR001400-2"/>
    </source>
</evidence>
<dbReference type="SUPFAM" id="SSF51604">
    <property type="entry name" value="Enolase C-terminal domain-like"/>
    <property type="match status" value="1"/>
</dbReference>
<dbReference type="HAMAP" id="MF_00318">
    <property type="entry name" value="Enolase"/>
    <property type="match status" value="1"/>
</dbReference>
<dbReference type="PANTHER" id="PTHR11902">
    <property type="entry name" value="ENOLASE"/>
    <property type="match status" value="1"/>
</dbReference>
<evidence type="ECO:0000256" key="7">
    <source>
        <dbReference type="PIRSR" id="PIRSR001400-1"/>
    </source>
</evidence>
<dbReference type="InterPro" id="IPR020810">
    <property type="entry name" value="Enolase_C"/>
</dbReference>
<gene>
    <name evidence="12" type="ORF">TPC1_12011</name>
</gene>
<keyword evidence="5" id="KW-0324">Glycolysis</keyword>
<dbReference type="NCBIfam" id="TIGR01060">
    <property type="entry name" value="eno"/>
    <property type="match status" value="1"/>
</dbReference>
<protein>
    <recommendedName>
        <fullName evidence="3">phosphopyruvate hydratase</fullName>
        <ecNumber evidence="3">4.2.1.11</ecNumber>
    </recommendedName>
</protein>
<accession>A0A146KED9</accession>
<proteinExistence type="inferred from homology"/>
<feature type="binding site" evidence="8">
    <location>
        <position position="173"/>
    </location>
    <ligand>
        <name>substrate</name>
    </ligand>
</feature>
<keyword evidence="4 9" id="KW-0460">Magnesium</keyword>
<dbReference type="GO" id="GO:0000287">
    <property type="term" value="F:magnesium ion binding"/>
    <property type="evidence" value="ECO:0007669"/>
    <property type="project" value="InterPro"/>
</dbReference>
<feature type="active site" description="Proton donor" evidence="7">
    <location>
        <position position="216"/>
    </location>
</feature>
<feature type="binding site" evidence="9">
    <location>
        <position position="331"/>
    </location>
    <ligand>
        <name>Mg(2+)</name>
        <dbReference type="ChEBI" id="CHEBI:18420"/>
    </ligand>
</feature>
<dbReference type="InterPro" id="IPR020811">
    <property type="entry name" value="Enolase_N"/>
</dbReference>
<dbReference type="SMART" id="SM01192">
    <property type="entry name" value="Enolase_C"/>
    <property type="match status" value="1"/>
</dbReference>
<evidence type="ECO:0000256" key="3">
    <source>
        <dbReference type="ARBA" id="ARBA00012058"/>
    </source>
</evidence>
<evidence type="ECO:0000256" key="9">
    <source>
        <dbReference type="PIRSR" id="PIRSR001400-3"/>
    </source>
</evidence>
<evidence type="ECO:0000256" key="2">
    <source>
        <dbReference type="ARBA" id="ARBA00009604"/>
    </source>
</evidence>
<evidence type="ECO:0000313" key="12">
    <source>
        <dbReference type="EMBL" id="JAP95103.1"/>
    </source>
</evidence>